<dbReference type="InterPro" id="IPR011990">
    <property type="entry name" value="TPR-like_helical_dom_sf"/>
</dbReference>
<evidence type="ECO:0000313" key="4">
    <source>
        <dbReference type="Proteomes" id="UP000095350"/>
    </source>
</evidence>
<name>A0A173SJJ2_9FIRM</name>
<dbReference type="GO" id="GO:0005886">
    <property type="term" value="C:plasma membrane"/>
    <property type="evidence" value="ECO:0007669"/>
    <property type="project" value="TreeGrafter"/>
</dbReference>
<dbReference type="PANTHER" id="PTHR45138">
    <property type="entry name" value="REGULATORY COMPONENTS OF SENSORY TRANSDUCTION SYSTEM"/>
    <property type="match status" value="1"/>
</dbReference>
<evidence type="ECO:0000256" key="1">
    <source>
        <dbReference type="SAM" id="Coils"/>
    </source>
</evidence>
<keyword evidence="1" id="KW-0175">Coiled coil</keyword>
<protein>
    <submittedName>
        <fullName evidence="3">Bacteriophytochrome cph2</fullName>
    </submittedName>
</protein>
<dbReference type="RefSeq" id="WP_055193587.1">
    <property type="nucleotide sequence ID" value="NZ_CABIYH010000006.1"/>
</dbReference>
<dbReference type="InterPro" id="IPR043128">
    <property type="entry name" value="Rev_trsase/Diguanyl_cyclase"/>
</dbReference>
<dbReference type="SMART" id="SM00267">
    <property type="entry name" value="GGDEF"/>
    <property type="match status" value="1"/>
</dbReference>
<reference evidence="3 4" key="1">
    <citation type="submission" date="2015-09" db="EMBL/GenBank/DDBJ databases">
        <authorList>
            <consortium name="Pathogen Informatics"/>
        </authorList>
    </citation>
    <scope>NUCLEOTIDE SEQUENCE [LARGE SCALE GENOMIC DNA]</scope>
    <source>
        <strain evidence="3 4">2789STDY5834960</strain>
    </source>
</reference>
<dbReference type="SUPFAM" id="SSF55073">
    <property type="entry name" value="Nucleotide cyclase"/>
    <property type="match status" value="1"/>
</dbReference>
<organism evidence="3 4">
    <name type="scientific">Roseburia intestinalis</name>
    <dbReference type="NCBI Taxonomy" id="166486"/>
    <lineage>
        <taxon>Bacteria</taxon>
        <taxon>Bacillati</taxon>
        <taxon>Bacillota</taxon>
        <taxon>Clostridia</taxon>
        <taxon>Lachnospirales</taxon>
        <taxon>Lachnospiraceae</taxon>
        <taxon>Roseburia</taxon>
    </lineage>
</organism>
<dbReference type="OrthoDB" id="9805474at2"/>
<dbReference type="PROSITE" id="PS50887">
    <property type="entry name" value="GGDEF"/>
    <property type="match status" value="1"/>
</dbReference>
<dbReference type="GO" id="GO:0043709">
    <property type="term" value="P:cell adhesion involved in single-species biofilm formation"/>
    <property type="evidence" value="ECO:0007669"/>
    <property type="project" value="TreeGrafter"/>
</dbReference>
<evidence type="ECO:0000313" key="3">
    <source>
        <dbReference type="EMBL" id="CUM89957.1"/>
    </source>
</evidence>
<gene>
    <name evidence="3" type="primary">cph2_2</name>
    <name evidence="3" type="ORF">ERS852572_01010</name>
</gene>
<dbReference type="Pfam" id="PF00990">
    <property type="entry name" value="GGDEF"/>
    <property type="match status" value="1"/>
</dbReference>
<feature type="coiled-coil region" evidence="1">
    <location>
        <begin position="337"/>
        <end position="367"/>
    </location>
</feature>
<dbReference type="STRING" id="166486.ERS852572_01010"/>
<dbReference type="EMBL" id="CYXZ01000006">
    <property type="protein sequence ID" value="CUM89957.1"/>
    <property type="molecule type" value="Genomic_DNA"/>
</dbReference>
<dbReference type="PANTHER" id="PTHR45138:SF9">
    <property type="entry name" value="DIGUANYLATE CYCLASE DGCM-RELATED"/>
    <property type="match status" value="1"/>
</dbReference>
<feature type="domain" description="GGDEF" evidence="2">
    <location>
        <begin position="395"/>
        <end position="531"/>
    </location>
</feature>
<dbReference type="InterPro" id="IPR000160">
    <property type="entry name" value="GGDEF_dom"/>
</dbReference>
<dbReference type="FunFam" id="3.30.70.270:FF:000001">
    <property type="entry name" value="Diguanylate cyclase domain protein"/>
    <property type="match status" value="1"/>
</dbReference>
<dbReference type="SUPFAM" id="SSF48452">
    <property type="entry name" value="TPR-like"/>
    <property type="match status" value="1"/>
</dbReference>
<evidence type="ECO:0000259" key="2">
    <source>
        <dbReference type="PROSITE" id="PS50887"/>
    </source>
</evidence>
<dbReference type="CDD" id="cd01949">
    <property type="entry name" value="GGDEF"/>
    <property type="match status" value="1"/>
</dbReference>
<dbReference type="Gene3D" id="1.25.40.10">
    <property type="entry name" value="Tetratricopeptide repeat domain"/>
    <property type="match status" value="1"/>
</dbReference>
<dbReference type="GO" id="GO:1902201">
    <property type="term" value="P:negative regulation of bacterial-type flagellum-dependent cell motility"/>
    <property type="evidence" value="ECO:0007669"/>
    <property type="project" value="TreeGrafter"/>
</dbReference>
<dbReference type="InterPro" id="IPR050469">
    <property type="entry name" value="Diguanylate_Cyclase"/>
</dbReference>
<dbReference type="AlphaFoldDB" id="A0A173SJJ2"/>
<dbReference type="Gene3D" id="3.30.70.270">
    <property type="match status" value="1"/>
</dbReference>
<proteinExistence type="predicted"/>
<dbReference type="NCBIfam" id="TIGR00254">
    <property type="entry name" value="GGDEF"/>
    <property type="match status" value="1"/>
</dbReference>
<dbReference type="PaxDb" id="166486-ERS852572_01010"/>
<sequence length="537" mass="62532">MEYDGYDEVVRAWIQGVYDSRGNDAKRTLKLCYDIEQYAMKKNDPKLLGFAYYYSAETYYLLNESEKFFFCISKGVSYLNESNQWELVARAYNLMAITAINRGNEPIALDYYLTGLNFCTKYQLKQEETMIDINLGNLYLSCGQYLEAQRYFENCGQHVKDFVKDDKNYRLITCVYIGMGTGFLYRDMPERAAHYAELVSDECAGRIDGIELLSFRCFKAQVCHATGKRAARDECIRLICEEINADIPIMDIFSDLYEFSQLLLEIGNDDAFLRVMEILEPLTWQSKIVNLQRQIISLKIKFYRMHKDNDAYLEAAGQYYELSEIMEKEKQAMIANMLDVRESLERANKKRREMEEANIRLLEKSETDALTRLANRFRLNDYLDQVFEKALSEQTPLAMEILDIDYFKQYNDNYGHQAGDECIKRIAKQLELMQNDMIFCARYGGDEFIILYQNMTEEAVRHAAEGLRQRIIDLGIQHAYSKAMPIVTISQGICYDIPKDDTKSWDFLHAADAMLYQVKKKSRNDLALGHLADVSDK</sequence>
<accession>A0A173SJJ2</accession>
<dbReference type="Proteomes" id="UP000095350">
    <property type="component" value="Unassembled WGS sequence"/>
</dbReference>
<dbReference type="InterPro" id="IPR029787">
    <property type="entry name" value="Nucleotide_cyclase"/>
</dbReference>
<dbReference type="GO" id="GO:0052621">
    <property type="term" value="F:diguanylate cyclase activity"/>
    <property type="evidence" value="ECO:0007669"/>
    <property type="project" value="TreeGrafter"/>
</dbReference>